<dbReference type="GO" id="GO:0016477">
    <property type="term" value="P:cell migration"/>
    <property type="evidence" value="ECO:0007669"/>
    <property type="project" value="TreeGrafter"/>
</dbReference>
<dbReference type="InterPro" id="IPR011009">
    <property type="entry name" value="Kinase-like_dom_sf"/>
</dbReference>
<dbReference type="AlphaFoldDB" id="A0A8K0ERJ0"/>
<feature type="domain" description="Ig-like" evidence="22">
    <location>
        <begin position="149"/>
        <end position="235"/>
    </location>
</feature>
<feature type="transmembrane region" description="Helical" evidence="20">
    <location>
        <begin position="7"/>
        <end position="29"/>
    </location>
</feature>
<evidence type="ECO:0000313" key="23">
    <source>
        <dbReference type="EMBL" id="CAH1263398.1"/>
    </source>
</evidence>
<dbReference type="InterPro" id="IPR008266">
    <property type="entry name" value="Tyr_kinase_AS"/>
</dbReference>
<dbReference type="PROSITE" id="PS50835">
    <property type="entry name" value="IG_LIKE"/>
    <property type="match status" value="3"/>
</dbReference>
<evidence type="ECO:0000256" key="19">
    <source>
        <dbReference type="SAM" id="MobiDB-lite"/>
    </source>
</evidence>
<dbReference type="GO" id="GO:0006909">
    <property type="term" value="P:phagocytosis"/>
    <property type="evidence" value="ECO:0007669"/>
    <property type="project" value="TreeGrafter"/>
</dbReference>
<dbReference type="PANTHER" id="PTHR24416:SF564">
    <property type="entry name" value="MACROPHAGE-STIMULATING PROTEIN RECEPTOR"/>
    <property type="match status" value="1"/>
</dbReference>
<evidence type="ECO:0000256" key="16">
    <source>
        <dbReference type="PIRSR" id="PIRSR000615-2"/>
    </source>
</evidence>
<keyword evidence="4 20" id="KW-0812">Transmembrane</keyword>
<dbReference type="InterPro" id="IPR013783">
    <property type="entry name" value="Ig-like_fold"/>
</dbReference>
<evidence type="ECO:0000256" key="2">
    <source>
        <dbReference type="ARBA" id="ARBA00022553"/>
    </source>
</evidence>
<dbReference type="InterPro" id="IPR003599">
    <property type="entry name" value="Ig_sub"/>
</dbReference>
<evidence type="ECO:0000256" key="1">
    <source>
        <dbReference type="ARBA" id="ARBA00004167"/>
    </source>
</evidence>
<dbReference type="SUPFAM" id="SSF56112">
    <property type="entry name" value="Protein kinase-like (PK-like)"/>
    <property type="match status" value="1"/>
</dbReference>
<name>A0A8K0ERJ0_BRALA</name>
<feature type="domain" description="Ig-like" evidence="22">
    <location>
        <begin position="240"/>
        <end position="325"/>
    </location>
</feature>
<dbReference type="GO" id="GO:0046872">
    <property type="term" value="F:metal ion binding"/>
    <property type="evidence" value="ECO:0007669"/>
    <property type="project" value="UniProtKB-KW"/>
</dbReference>
<dbReference type="PIRSF" id="PIRSF000615">
    <property type="entry name" value="TyrPK_CSF1-R"/>
    <property type="match status" value="1"/>
</dbReference>
<feature type="region of interest" description="Disordered" evidence="19">
    <location>
        <begin position="427"/>
        <end position="469"/>
    </location>
</feature>
<evidence type="ECO:0000256" key="12">
    <source>
        <dbReference type="ARBA" id="ARBA00023170"/>
    </source>
</evidence>
<evidence type="ECO:0000256" key="13">
    <source>
        <dbReference type="ARBA" id="ARBA00023180"/>
    </source>
</evidence>
<keyword evidence="24" id="KW-1185">Reference proteome</keyword>
<dbReference type="InterPro" id="IPR001245">
    <property type="entry name" value="Ser-Thr/Tyr_kinase_cat_dom"/>
</dbReference>
<sequence>MPAEVQLPYVVAVMLIFVTEVSCSTAAWVDVETTPSPVPAVPGGTVTLPCTYTASHPDSSGVTITWWREPTVPSDTRQIVYEARRPGDPGGRGYDQWDGRTAMAGQASLRIERVRTEDAGTYECEIRNFQHGAGRGYVTLNVIVPANPPRIHGNTPSPAGSTLTLTCTSTGGHPAPGITWTKAGQTVGQTPVSTTDSQVSSTLNLRLSKEDNQARVTCTATQDGRPSLAHSVVLNVTYPPEGNIMITPSWVTVGQAVYLDCQVDNNPPLAGGVRWGRVGKPLPADGEVNEHGAYYIPQARTEHGGRYMCSTKYGVILASKQLVIHGPSATPPPPTTSPTSTARNGDIVIRTPNHVRTTRTGERVSPGVWTTVNREEPSMDDTVVADRDPDASLKPLKIATITLASVGGVALCLVLMVRLRDRCKRKAPRPVPRDKETRIVNRAGPSLQLAPDQGTQEGNNEQHPMMRSDSGVYDEQDQELVPLGLTVSSRTCPWLTEDHPLVQQLQGVLMDPERLELGRVLDEGNFGLVRKAGLRSEDGRMSTVAVKTLQATSHARAPEVACFLQEGITMKGFDHKNVLGLIGVCVPQDGYPVVVLPFMQHGSLLSYLRNDENDVSMKQATTFCLDVARGMEYLSKLKFVHRDLAARNCMINVNLDVKVGDFGLSRHLHTKQYYRLGDQDDRELPIRWMAPESFRRRTYTTKTDVASIALITWSFGVLMWEVMTRGLQPYQQLNNTEVAGFVCSGHRLDCPEYCTERLHGLMLHCWAADPDDRPAFPEITAELERTLLASTGHQYASLQRCYVNFNNIV</sequence>
<evidence type="ECO:0000256" key="9">
    <source>
        <dbReference type="ARBA" id="ARBA00023136"/>
    </source>
</evidence>
<dbReference type="SMART" id="SM00409">
    <property type="entry name" value="IG"/>
    <property type="match status" value="3"/>
</dbReference>
<evidence type="ECO:0000256" key="10">
    <source>
        <dbReference type="ARBA" id="ARBA00023137"/>
    </source>
</evidence>
<reference evidence="23" key="1">
    <citation type="submission" date="2022-01" db="EMBL/GenBank/DDBJ databases">
        <authorList>
            <person name="Braso-Vives M."/>
        </authorList>
    </citation>
    <scope>NUCLEOTIDE SEQUENCE</scope>
</reference>
<accession>A0A8K0ERJ0</accession>
<feature type="binding site" evidence="17">
    <location>
        <position position="648"/>
    </location>
    <ligand>
        <name>Mg(2+)</name>
        <dbReference type="ChEBI" id="CHEBI:18420"/>
    </ligand>
</feature>
<feature type="transmembrane region" description="Helical" evidence="20">
    <location>
        <begin position="705"/>
        <end position="723"/>
    </location>
</feature>
<dbReference type="Proteomes" id="UP000838412">
    <property type="component" value="Chromosome 4"/>
</dbReference>
<dbReference type="PROSITE" id="PS50011">
    <property type="entry name" value="PROTEIN_KINASE_DOM"/>
    <property type="match status" value="1"/>
</dbReference>
<feature type="binding site" evidence="17">
    <location>
        <position position="661"/>
    </location>
    <ligand>
        <name>Mg(2+)</name>
        <dbReference type="ChEBI" id="CHEBI:18420"/>
    </ligand>
</feature>
<dbReference type="InterPro" id="IPR050122">
    <property type="entry name" value="RTK"/>
</dbReference>
<feature type="compositionally biased region" description="Polar residues" evidence="19">
    <location>
        <begin position="453"/>
        <end position="462"/>
    </location>
</feature>
<evidence type="ECO:0000256" key="20">
    <source>
        <dbReference type="SAM" id="Phobius"/>
    </source>
</evidence>
<dbReference type="InterPro" id="IPR020635">
    <property type="entry name" value="Tyr_kinase_cat_dom"/>
</dbReference>
<dbReference type="SUPFAM" id="SSF48726">
    <property type="entry name" value="Immunoglobulin"/>
    <property type="match status" value="3"/>
</dbReference>
<evidence type="ECO:0000259" key="21">
    <source>
        <dbReference type="PROSITE" id="PS50011"/>
    </source>
</evidence>
<feature type="domain" description="Ig-like" evidence="22">
    <location>
        <begin position="8"/>
        <end position="141"/>
    </location>
</feature>
<dbReference type="SMART" id="SM00406">
    <property type="entry name" value="IGv"/>
    <property type="match status" value="1"/>
</dbReference>
<dbReference type="CDD" id="cd00192">
    <property type="entry name" value="PTKc"/>
    <property type="match status" value="1"/>
</dbReference>
<dbReference type="GO" id="GO:0007169">
    <property type="term" value="P:cell surface receptor protein tyrosine kinase signaling pathway"/>
    <property type="evidence" value="ECO:0007669"/>
    <property type="project" value="TreeGrafter"/>
</dbReference>
<dbReference type="FunFam" id="1.10.510.10:FF:000554">
    <property type="entry name" value="Predicted protein"/>
    <property type="match status" value="1"/>
</dbReference>
<keyword evidence="9 20" id="KW-0472">Membrane</keyword>
<evidence type="ECO:0000259" key="22">
    <source>
        <dbReference type="PROSITE" id="PS50835"/>
    </source>
</evidence>
<keyword evidence="13" id="KW-0325">Glycoprotein</keyword>
<dbReference type="Gene3D" id="1.10.510.10">
    <property type="entry name" value="Transferase(Phosphotransferase) domain 1"/>
    <property type="match status" value="1"/>
</dbReference>
<evidence type="ECO:0000256" key="18">
    <source>
        <dbReference type="PIRSR" id="PIRSR000615-4"/>
    </source>
</evidence>
<dbReference type="GO" id="GO:0007399">
    <property type="term" value="P:nervous system development"/>
    <property type="evidence" value="ECO:0007669"/>
    <property type="project" value="TreeGrafter"/>
</dbReference>
<keyword evidence="12" id="KW-0675">Receptor</keyword>
<keyword evidence="7 16" id="KW-0067">ATP-binding</keyword>
<dbReference type="Pfam" id="PF13895">
    <property type="entry name" value="Ig_2"/>
    <property type="match status" value="1"/>
</dbReference>
<dbReference type="PANTHER" id="PTHR24416">
    <property type="entry name" value="TYROSINE-PROTEIN KINASE RECEPTOR"/>
    <property type="match status" value="1"/>
</dbReference>
<keyword evidence="10" id="KW-0829">Tyrosine-protein kinase</keyword>
<gene>
    <name evidence="23" type="primary">MET</name>
    <name evidence="23" type="ORF">BLAG_LOCUS18105</name>
</gene>
<keyword evidence="14" id="KW-0393">Immunoglobulin domain</keyword>
<evidence type="ECO:0000256" key="3">
    <source>
        <dbReference type="ARBA" id="ARBA00022679"/>
    </source>
</evidence>
<dbReference type="Pfam" id="PF07686">
    <property type="entry name" value="V-set"/>
    <property type="match status" value="1"/>
</dbReference>
<keyword evidence="6" id="KW-0418">Kinase</keyword>
<dbReference type="EMBL" id="OV696689">
    <property type="protein sequence ID" value="CAH1263398.1"/>
    <property type="molecule type" value="Genomic_DNA"/>
</dbReference>
<dbReference type="GO" id="GO:0004714">
    <property type="term" value="F:transmembrane receptor protein tyrosine kinase activity"/>
    <property type="evidence" value="ECO:0007669"/>
    <property type="project" value="TreeGrafter"/>
</dbReference>
<dbReference type="InterPro" id="IPR036179">
    <property type="entry name" value="Ig-like_dom_sf"/>
</dbReference>
<evidence type="ECO:0000313" key="24">
    <source>
        <dbReference type="Proteomes" id="UP000838412"/>
    </source>
</evidence>
<evidence type="ECO:0000256" key="11">
    <source>
        <dbReference type="ARBA" id="ARBA00023157"/>
    </source>
</evidence>
<dbReference type="Pfam" id="PF08205">
    <property type="entry name" value="C2-set_2"/>
    <property type="match status" value="1"/>
</dbReference>
<evidence type="ECO:0000256" key="14">
    <source>
        <dbReference type="ARBA" id="ARBA00023319"/>
    </source>
</evidence>
<dbReference type="InterPro" id="IPR013162">
    <property type="entry name" value="CD80_C2-set"/>
</dbReference>
<protein>
    <submittedName>
        <fullName evidence="23">MET protein</fullName>
    </submittedName>
</protein>
<dbReference type="Pfam" id="PF07714">
    <property type="entry name" value="PK_Tyr_Ser-Thr"/>
    <property type="match status" value="1"/>
</dbReference>
<dbReference type="InterPro" id="IPR003598">
    <property type="entry name" value="Ig_sub2"/>
</dbReference>
<dbReference type="GO" id="GO:0043235">
    <property type="term" value="C:receptor complex"/>
    <property type="evidence" value="ECO:0007669"/>
    <property type="project" value="TreeGrafter"/>
</dbReference>
<dbReference type="PROSITE" id="PS00109">
    <property type="entry name" value="PROTEIN_KINASE_TYR"/>
    <property type="match status" value="1"/>
</dbReference>
<evidence type="ECO:0000256" key="7">
    <source>
        <dbReference type="ARBA" id="ARBA00022840"/>
    </source>
</evidence>
<dbReference type="GO" id="GO:0005524">
    <property type="term" value="F:ATP binding"/>
    <property type="evidence" value="ECO:0007669"/>
    <property type="project" value="UniProtKB-KW"/>
</dbReference>
<feature type="domain" description="Protein kinase" evidence="21">
    <location>
        <begin position="515"/>
        <end position="796"/>
    </location>
</feature>
<dbReference type="PRINTS" id="PR00109">
    <property type="entry name" value="TYRKINASE"/>
</dbReference>
<keyword evidence="3" id="KW-0808">Transferase</keyword>
<dbReference type="SMART" id="SM00219">
    <property type="entry name" value="TyrKc"/>
    <property type="match status" value="1"/>
</dbReference>
<organism evidence="23 24">
    <name type="scientific">Branchiostoma lanceolatum</name>
    <name type="common">Common lancelet</name>
    <name type="synonym">Amphioxus lanceolatum</name>
    <dbReference type="NCBI Taxonomy" id="7740"/>
    <lineage>
        <taxon>Eukaryota</taxon>
        <taxon>Metazoa</taxon>
        <taxon>Chordata</taxon>
        <taxon>Cephalochordata</taxon>
        <taxon>Leptocardii</taxon>
        <taxon>Amphioxiformes</taxon>
        <taxon>Branchiostomatidae</taxon>
        <taxon>Branchiostoma</taxon>
    </lineage>
</organism>
<evidence type="ECO:0000256" key="5">
    <source>
        <dbReference type="ARBA" id="ARBA00022741"/>
    </source>
</evidence>
<evidence type="ECO:0000256" key="15">
    <source>
        <dbReference type="PIRSR" id="PIRSR000615-1"/>
    </source>
</evidence>
<keyword evidence="11" id="KW-1015">Disulfide bond</keyword>
<evidence type="ECO:0000256" key="6">
    <source>
        <dbReference type="ARBA" id="ARBA00022777"/>
    </source>
</evidence>
<dbReference type="OrthoDB" id="9985181at2759"/>
<evidence type="ECO:0000256" key="8">
    <source>
        <dbReference type="ARBA" id="ARBA00022989"/>
    </source>
</evidence>
<feature type="active site" description="Proton acceptor" evidence="15">
    <location>
        <position position="643"/>
    </location>
</feature>
<keyword evidence="2" id="KW-0597">Phosphoprotein</keyword>
<feature type="transmembrane region" description="Helical" evidence="20">
    <location>
        <begin position="398"/>
        <end position="419"/>
    </location>
</feature>
<dbReference type="Gene3D" id="2.60.40.10">
    <property type="entry name" value="Immunoglobulins"/>
    <property type="match status" value="3"/>
</dbReference>
<dbReference type="GO" id="GO:0005886">
    <property type="term" value="C:plasma membrane"/>
    <property type="evidence" value="ECO:0007669"/>
    <property type="project" value="TreeGrafter"/>
</dbReference>
<dbReference type="InterPro" id="IPR007110">
    <property type="entry name" value="Ig-like_dom"/>
</dbReference>
<dbReference type="InterPro" id="IPR013106">
    <property type="entry name" value="Ig_V-set"/>
</dbReference>
<keyword evidence="5 16" id="KW-0547">Nucleotide-binding</keyword>
<feature type="site" description="Important for interaction with phosphotyrosine-binding proteins" evidence="18">
    <location>
        <position position="795"/>
    </location>
</feature>
<keyword evidence="8 20" id="KW-1133">Transmembrane helix</keyword>
<dbReference type="SMART" id="SM00408">
    <property type="entry name" value="IGc2"/>
    <property type="match status" value="3"/>
</dbReference>
<feature type="binding site" evidence="16">
    <location>
        <position position="647"/>
    </location>
    <ligand>
        <name>ATP</name>
        <dbReference type="ChEBI" id="CHEBI:30616"/>
    </ligand>
</feature>
<dbReference type="InterPro" id="IPR000719">
    <property type="entry name" value="Prot_kinase_dom"/>
</dbReference>
<evidence type="ECO:0000256" key="17">
    <source>
        <dbReference type="PIRSR" id="PIRSR000615-3"/>
    </source>
</evidence>
<evidence type="ECO:0000256" key="4">
    <source>
        <dbReference type="ARBA" id="ARBA00022692"/>
    </source>
</evidence>
<keyword evidence="17" id="KW-0479">Metal-binding</keyword>
<keyword evidence="17" id="KW-0460">Magnesium</keyword>
<comment type="subcellular location">
    <subcellularLocation>
        <location evidence="1">Membrane</location>
        <topology evidence="1">Single-pass membrane protein</topology>
    </subcellularLocation>
</comment>
<proteinExistence type="predicted"/>
<dbReference type="Gene3D" id="3.30.200.20">
    <property type="entry name" value="Phosphorylase Kinase, domain 1"/>
    <property type="match status" value="1"/>
</dbReference>